<feature type="region of interest" description="Disordered" evidence="1">
    <location>
        <begin position="56"/>
        <end position="86"/>
    </location>
</feature>
<dbReference type="InParanoid" id="L5JWQ4"/>
<name>L5JWQ4_PTEAL</name>
<protein>
    <submittedName>
        <fullName evidence="2">Uncharacterized protein</fullName>
    </submittedName>
</protein>
<proteinExistence type="predicted"/>
<evidence type="ECO:0000313" key="3">
    <source>
        <dbReference type="Proteomes" id="UP000010552"/>
    </source>
</evidence>
<gene>
    <name evidence="2" type="ORF">PAL_GLEAN10005337</name>
</gene>
<dbReference type="EMBL" id="KB031119">
    <property type="protein sequence ID" value="ELK02738.1"/>
    <property type="molecule type" value="Genomic_DNA"/>
</dbReference>
<accession>L5JWQ4</accession>
<dbReference type="AlphaFoldDB" id="L5JWQ4"/>
<evidence type="ECO:0000313" key="2">
    <source>
        <dbReference type="EMBL" id="ELK02738.1"/>
    </source>
</evidence>
<keyword evidence="3" id="KW-1185">Reference proteome</keyword>
<reference evidence="3" key="1">
    <citation type="journal article" date="2013" name="Science">
        <title>Comparative analysis of bat genomes provides insight into the evolution of flight and immunity.</title>
        <authorList>
            <person name="Zhang G."/>
            <person name="Cowled C."/>
            <person name="Shi Z."/>
            <person name="Huang Z."/>
            <person name="Bishop-Lilly K.A."/>
            <person name="Fang X."/>
            <person name="Wynne J.W."/>
            <person name="Xiong Z."/>
            <person name="Baker M.L."/>
            <person name="Zhao W."/>
            <person name="Tachedjian M."/>
            <person name="Zhu Y."/>
            <person name="Zhou P."/>
            <person name="Jiang X."/>
            <person name="Ng J."/>
            <person name="Yang L."/>
            <person name="Wu L."/>
            <person name="Xiao J."/>
            <person name="Feng Y."/>
            <person name="Chen Y."/>
            <person name="Sun X."/>
            <person name="Zhang Y."/>
            <person name="Marsh G.A."/>
            <person name="Crameri G."/>
            <person name="Broder C.C."/>
            <person name="Frey K.G."/>
            <person name="Wang L.F."/>
            <person name="Wang J."/>
        </authorList>
    </citation>
    <scope>NUCLEOTIDE SEQUENCE [LARGE SCALE GENOMIC DNA]</scope>
</reference>
<organism evidence="2 3">
    <name type="scientific">Pteropus alecto</name>
    <name type="common">Black flying fox</name>
    <dbReference type="NCBI Taxonomy" id="9402"/>
    <lineage>
        <taxon>Eukaryota</taxon>
        <taxon>Metazoa</taxon>
        <taxon>Chordata</taxon>
        <taxon>Craniata</taxon>
        <taxon>Vertebrata</taxon>
        <taxon>Euteleostomi</taxon>
        <taxon>Mammalia</taxon>
        <taxon>Eutheria</taxon>
        <taxon>Laurasiatheria</taxon>
        <taxon>Chiroptera</taxon>
        <taxon>Yinpterochiroptera</taxon>
        <taxon>Pteropodoidea</taxon>
        <taxon>Pteropodidae</taxon>
        <taxon>Pteropodinae</taxon>
        <taxon>Pteropus</taxon>
    </lineage>
</organism>
<sequence length="101" mass="10968">MGTTGSTRHLPCLPPLYARPRVQQTEARAQPPEPIPRHEGCDAWVLLLPWDQGLPEQGAHLPGQGLSTMKPGLKEGQLGQNPDTDLLCGRSQVRKLTLSGL</sequence>
<evidence type="ECO:0000256" key="1">
    <source>
        <dbReference type="SAM" id="MobiDB-lite"/>
    </source>
</evidence>
<dbReference type="Proteomes" id="UP000010552">
    <property type="component" value="Unassembled WGS sequence"/>
</dbReference>